<dbReference type="InterPro" id="IPR000315">
    <property type="entry name" value="Znf_B-box"/>
</dbReference>
<keyword evidence="2" id="KW-0175">Coiled coil</keyword>
<protein>
    <recommendedName>
        <fullName evidence="3">B box-type domain-containing protein</fullName>
    </recommendedName>
</protein>
<dbReference type="SUPFAM" id="SSF57845">
    <property type="entry name" value="B-box zinc-binding domain"/>
    <property type="match status" value="2"/>
</dbReference>
<evidence type="ECO:0000313" key="4">
    <source>
        <dbReference type="EMBL" id="CAG2186076.1"/>
    </source>
</evidence>
<dbReference type="GO" id="GO:0008270">
    <property type="term" value="F:zinc ion binding"/>
    <property type="evidence" value="ECO:0007669"/>
    <property type="project" value="UniProtKB-KW"/>
</dbReference>
<dbReference type="PANTHER" id="PTHR25462">
    <property type="entry name" value="BONUS, ISOFORM C-RELATED"/>
    <property type="match status" value="1"/>
</dbReference>
<dbReference type="Gene3D" id="3.30.160.60">
    <property type="entry name" value="Classic Zinc Finger"/>
    <property type="match status" value="2"/>
</dbReference>
<feature type="domain" description="B box-type" evidence="3">
    <location>
        <begin position="344"/>
        <end position="394"/>
    </location>
</feature>
<dbReference type="CDD" id="cd19756">
    <property type="entry name" value="Bbox2"/>
    <property type="match status" value="1"/>
</dbReference>
<dbReference type="GO" id="GO:0061630">
    <property type="term" value="F:ubiquitin protein ligase activity"/>
    <property type="evidence" value="ECO:0007669"/>
    <property type="project" value="TreeGrafter"/>
</dbReference>
<dbReference type="OrthoDB" id="6052932at2759"/>
<keyword evidence="1" id="KW-0479">Metal-binding</keyword>
<proteinExistence type="predicted"/>
<feature type="coiled-coil region" evidence="2">
    <location>
        <begin position="1042"/>
        <end position="1076"/>
    </location>
</feature>
<accession>A0A8S3PQF3</accession>
<dbReference type="CDD" id="cd19757">
    <property type="entry name" value="Bbox1"/>
    <property type="match status" value="1"/>
</dbReference>
<organism evidence="4 5">
    <name type="scientific">Mytilus edulis</name>
    <name type="common">Blue mussel</name>
    <dbReference type="NCBI Taxonomy" id="6550"/>
    <lineage>
        <taxon>Eukaryota</taxon>
        <taxon>Metazoa</taxon>
        <taxon>Spiralia</taxon>
        <taxon>Lophotrochozoa</taxon>
        <taxon>Mollusca</taxon>
        <taxon>Bivalvia</taxon>
        <taxon>Autobranchia</taxon>
        <taxon>Pteriomorphia</taxon>
        <taxon>Mytilida</taxon>
        <taxon>Mytiloidea</taxon>
        <taxon>Mytilidae</taxon>
        <taxon>Mytilinae</taxon>
        <taxon>Mytilus</taxon>
    </lineage>
</organism>
<keyword evidence="1" id="KW-0863">Zinc-finger</keyword>
<dbReference type="Gene3D" id="2.120.10.30">
    <property type="entry name" value="TolB, C-terminal domain"/>
    <property type="match status" value="3"/>
</dbReference>
<dbReference type="PANTHER" id="PTHR25462:SF296">
    <property type="entry name" value="MEIOTIC P26, ISOFORM F"/>
    <property type="match status" value="1"/>
</dbReference>
<dbReference type="InterPro" id="IPR047153">
    <property type="entry name" value="TRIM45/56/19-like"/>
</dbReference>
<dbReference type="Proteomes" id="UP000683360">
    <property type="component" value="Unassembled WGS sequence"/>
</dbReference>
<dbReference type="InterPro" id="IPR011042">
    <property type="entry name" value="6-blade_b-propeller_TolB-like"/>
</dbReference>
<evidence type="ECO:0000259" key="3">
    <source>
        <dbReference type="PROSITE" id="PS50119"/>
    </source>
</evidence>
<evidence type="ECO:0000256" key="1">
    <source>
        <dbReference type="PROSITE-ProRule" id="PRU00024"/>
    </source>
</evidence>
<reference evidence="4" key="1">
    <citation type="submission" date="2021-03" db="EMBL/GenBank/DDBJ databases">
        <authorList>
            <person name="Bekaert M."/>
        </authorList>
    </citation>
    <scope>NUCLEOTIDE SEQUENCE</scope>
</reference>
<keyword evidence="1" id="KW-0862">Zinc</keyword>
<comment type="caution">
    <text evidence="4">The sequence shown here is derived from an EMBL/GenBank/DDBJ whole genome shotgun (WGS) entry which is preliminary data.</text>
</comment>
<keyword evidence="5" id="KW-1185">Reference proteome</keyword>
<feature type="coiled-coil region" evidence="2">
    <location>
        <begin position="35"/>
        <end position="116"/>
    </location>
</feature>
<feature type="coiled-coil region" evidence="2">
    <location>
        <begin position="1100"/>
        <end position="1153"/>
    </location>
</feature>
<name>A0A8S3PQF3_MYTED</name>
<dbReference type="SMART" id="SM00336">
    <property type="entry name" value="BBOX"/>
    <property type="match status" value="3"/>
</dbReference>
<gene>
    <name evidence="4" type="ORF">MEDL_1613</name>
</gene>
<sequence length="1467" mass="165350">MFPVEDVIQNSKTSVAFTEIESSLQEMKKNITLILEDRQKNLSSLSAAKRKIESEILAIRRQINNHLDKIQDLFMVEVNSAVENSTQKIKNFLASLKKDQREIDEYIEDVESIKKHATDLQTFLGITELENKLNKTENTLLSWSKGDSLAQTAVSYKLNNVLQNINDEINTFGKIAVDIQTCELYYKDGKMFKKGQLQEIRQEDSKTTAIGSDVVSLYIAAFGNTLYSRKRDTDTIVCHNRNGDILWTFTNKTALKGPRGIAVDEYGNIFVAGNKSKTITAIASDGSKHKILLSEKDLVGSPWSICYNNKLKVLLVANEKDSKHISKYLNKQIHRKSCSQAMATSFENCCICDLRLIQKLSVVWCSDCNEGLCQECREHHSLSKASRNHTVFPIGTYETLPAFIENIKLHCNEHEEKYLLFCKEHNECACRKCVISEKHRKCKEISPLEDVVKNVKTSVAFTETMSSLQEMKGNVALILEDRRMNTYSISASIERIESEISVTRQQLNHHLDKLQDHLVAELTKAVENSTKHIQSFIMAFTKKQRDIEEWIEDVESIKKNATDKQTFLGITNLETKLNKTSNDLQSWIDGNHLSQTVVSFHLDTLLHDIINERTKFGKVVVHAMPSKLALKRRMLGQAQMIKVNAKSKSSLEHMTLKLKAKMSTNAFNVSGCCILPNGNLVVSNYDPSYLILIATDGKTENKIISIMQTIIDVTCVDNDTVAVISYTQKNIELISLKSGKTIKTISTSDPAICLTYTEGTFIVCLENGQMKEVRLEDNKTNNISSTVVSRSITELNNTLYSVKKDTNTIVCHKRNGEVLWTFTDEEILQKPRGITVDDLGNVIVAGVESNNVIAISSDGTMHKILLSKTDLCGSPWAVSFNNKFKYLLVSNDKDGRAFLYSGIEFVKFDELSYSSNVLLNSRLWLPLLIIVVFVFQDMYLSSQCLSKASRNHTTVPIDEYHKLPSFIANIKLHCDEHDENYQLFCKQHDEVLCRKCAISEKHAECKAIIPIEDVIQNAKTSVAFTEIESSFQELNENMRLILEDRQKNISSLSDSKNKLKSEISAIRHKINQHLDQIQDHFIVELNKAVENSTQQIQSFIASLKNNKREIDASIEDVETIKNYATDMQTFLGIKQLENKLNETENKILLWTDSTRLGHTVVSFKINSVLQNISNEITEFGTHSVDFQPCELSLNKRKEGQAQLTVSLEPKTSVDHITLKLKTKFKTLCIDVSGCCILPCGKLVVSHFEPAYLKLFAPDGKYEKVIKNIMPNIIDVAYVNNETVAVVSSSEVNIKLVNLKSGRAFSSIHTDLPSKGLTYIKGSFIISSDEGHLLEVGLEDTKTNIIGSNVVATYVASFENNLYFEEQDTNIVVCQNRNGDLLWTFTDETVIKGIRCITVDEHGNLFVVGKESKNVIIISSDGTKHKILLSETDLCGSPLAIDYNSELNVLLVANKKDGQVFLYSVNYS</sequence>
<dbReference type="SUPFAM" id="SSF63829">
    <property type="entry name" value="Calcium-dependent phosphotriesterase"/>
    <property type="match status" value="1"/>
</dbReference>
<feature type="domain" description="B box-type" evidence="3">
    <location>
        <begin position="969"/>
        <end position="1011"/>
    </location>
</feature>
<evidence type="ECO:0000313" key="5">
    <source>
        <dbReference type="Proteomes" id="UP000683360"/>
    </source>
</evidence>
<evidence type="ECO:0000256" key="2">
    <source>
        <dbReference type="SAM" id="Coils"/>
    </source>
</evidence>
<dbReference type="SUPFAM" id="SSF101898">
    <property type="entry name" value="NHL repeat"/>
    <property type="match status" value="2"/>
</dbReference>
<feature type="domain" description="B box-type" evidence="3">
    <location>
        <begin position="406"/>
        <end position="448"/>
    </location>
</feature>
<dbReference type="PROSITE" id="PS50119">
    <property type="entry name" value="ZF_BBOX"/>
    <property type="match status" value="3"/>
</dbReference>
<dbReference type="EMBL" id="CAJPWZ010000115">
    <property type="protein sequence ID" value="CAG2186076.1"/>
    <property type="molecule type" value="Genomic_DNA"/>
</dbReference>